<comment type="subcellular location">
    <subcellularLocation>
        <location evidence="1">Membrane</location>
    </subcellularLocation>
</comment>
<accession>A0A7T7XQW2</accession>
<reference evidence="8" key="1">
    <citation type="submission" date="2021-01" db="EMBL/GenBank/DDBJ databases">
        <title>Description of Breznakiella homolactica.</title>
        <authorList>
            <person name="Song Y."/>
            <person name="Brune A."/>
        </authorList>
    </citation>
    <scope>NUCLEOTIDE SEQUENCE</scope>
    <source>
        <strain evidence="8">RmG30</strain>
    </source>
</reference>
<dbReference type="InterPro" id="IPR036890">
    <property type="entry name" value="HATPase_C_sf"/>
</dbReference>
<dbReference type="SUPFAM" id="SSF158472">
    <property type="entry name" value="HAMP domain-like"/>
    <property type="match status" value="1"/>
</dbReference>
<dbReference type="EMBL" id="CP067089">
    <property type="protein sequence ID" value="QQO10845.1"/>
    <property type="molecule type" value="Genomic_DNA"/>
</dbReference>
<keyword evidence="3" id="KW-0808">Transferase</keyword>
<organism evidence="8 9">
    <name type="scientific">Breznakiella homolactica</name>
    <dbReference type="NCBI Taxonomy" id="2798577"/>
    <lineage>
        <taxon>Bacteria</taxon>
        <taxon>Pseudomonadati</taxon>
        <taxon>Spirochaetota</taxon>
        <taxon>Spirochaetia</taxon>
        <taxon>Spirochaetales</taxon>
        <taxon>Breznakiellaceae</taxon>
        <taxon>Breznakiella</taxon>
    </lineage>
</organism>
<dbReference type="PANTHER" id="PTHR34220">
    <property type="entry name" value="SENSOR HISTIDINE KINASE YPDA"/>
    <property type="match status" value="1"/>
</dbReference>
<dbReference type="Proteomes" id="UP000595917">
    <property type="component" value="Chromosome"/>
</dbReference>
<dbReference type="CDD" id="cd06225">
    <property type="entry name" value="HAMP"/>
    <property type="match status" value="1"/>
</dbReference>
<feature type="transmembrane region" description="Helical" evidence="6">
    <location>
        <begin position="12"/>
        <end position="30"/>
    </location>
</feature>
<evidence type="ECO:0000256" key="3">
    <source>
        <dbReference type="ARBA" id="ARBA00022679"/>
    </source>
</evidence>
<dbReference type="Gene3D" id="6.10.340.10">
    <property type="match status" value="1"/>
</dbReference>
<evidence type="ECO:0000256" key="1">
    <source>
        <dbReference type="ARBA" id="ARBA00004370"/>
    </source>
</evidence>
<dbReference type="Pfam" id="PF00672">
    <property type="entry name" value="HAMP"/>
    <property type="match status" value="1"/>
</dbReference>
<dbReference type="Pfam" id="PF06580">
    <property type="entry name" value="His_kinase"/>
    <property type="match status" value="1"/>
</dbReference>
<feature type="transmembrane region" description="Helical" evidence="6">
    <location>
        <begin position="289"/>
        <end position="311"/>
    </location>
</feature>
<dbReference type="InterPro" id="IPR050640">
    <property type="entry name" value="Bact_2-comp_sensor_kinase"/>
</dbReference>
<evidence type="ECO:0000313" key="8">
    <source>
        <dbReference type="EMBL" id="QQO10845.1"/>
    </source>
</evidence>
<dbReference type="SMART" id="SM00387">
    <property type="entry name" value="HATPase_c"/>
    <property type="match status" value="1"/>
</dbReference>
<feature type="coiled-coil region" evidence="5">
    <location>
        <begin position="354"/>
        <end position="381"/>
    </location>
</feature>
<feature type="domain" description="HAMP" evidence="7">
    <location>
        <begin position="313"/>
        <end position="366"/>
    </location>
</feature>
<evidence type="ECO:0000256" key="5">
    <source>
        <dbReference type="SAM" id="Coils"/>
    </source>
</evidence>
<dbReference type="PANTHER" id="PTHR34220:SF7">
    <property type="entry name" value="SENSOR HISTIDINE KINASE YPDA"/>
    <property type="match status" value="1"/>
</dbReference>
<protein>
    <submittedName>
        <fullName evidence="8">Sensor histidine kinase</fullName>
    </submittedName>
</protein>
<gene>
    <name evidence="8" type="ORF">JFL75_08000</name>
</gene>
<keyword evidence="4 8" id="KW-0418">Kinase</keyword>
<dbReference type="SUPFAM" id="SSF55874">
    <property type="entry name" value="ATPase domain of HSP90 chaperone/DNA topoisomerase II/histidine kinase"/>
    <property type="match status" value="1"/>
</dbReference>
<keyword evidence="2" id="KW-0597">Phosphoprotein</keyword>
<name>A0A7T7XQW2_9SPIR</name>
<dbReference type="InterPro" id="IPR010559">
    <property type="entry name" value="Sig_transdc_His_kin_internal"/>
</dbReference>
<dbReference type="InterPro" id="IPR003594">
    <property type="entry name" value="HATPase_dom"/>
</dbReference>
<keyword evidence="9" id="KW-1185">Reference proteome</keyword>
<dbReference type="AlphaFoldDB" id="A0A7T7XQW2"/>
<dbReference type="SMART" id="SM00304">
    <property type="entry name" value="HAMP"/>
    <property type="match status" value="1"/>
</dbReference>
<dbReference type="InterPro" id="IPR003660">
    <property type="entry name" value="HAMP_dom"/>
</dbReference>
<dbReference type="Pfam" id="PF02518">
    <property type="entry name" value="HATPase_c"/>
    <property type="match status" value="1"/>
</dbReference>
<keyword evidence="5" id="KW-0175">Coiled coil</keyword>
<proteinExistence type="predicted"/>
<dbReference type="GO" id="GO:0000155">
    <property type="term" value="F:phosphorelay sensor kinase activity"/>
    <property type="evidence" value="ECO:0007669"/>
    <property type="project" value="InterPro"/>
</dbReference>
<evidence type="ECO:0000256" key="2">
    <source>
        <dbReference type="ARBA" id="ARBA00022553"/>
    </source>
</evidence>
<dbReference type="RefSeq" id="WP_215628150.1">
    <property type="nucleotide sequence ID" value="NZ_CP067089.2"/>
</dbReference>
<sequence length="582" mass="65038">MRFRSIRFKIIASVVAYIAVIGVLGNLWLYTHLNRIVTQKAEHLDRLYTDAVRGQLERGFSEVFNLSVICAHDTVVARIVSREDHHSLEAVRESLHAQDLLNSYLRSCPVNGYVDKLILFNEGDLLIQAYGRQNGEVTDREKIAALPLFAELLSSGEPWIVGFGGSITASKLSDSFMILFRVDNIYDPGSCGYLYLEMGLDMVSDEILRYADPGSMFVVLPETGAVLSSRGRLTVPDGDEYRWTAYDDGQRIRRGNRTYRLDRTPLESVPLGLYSLTDVTSLAREDMQILYSVLIVVLASLLAAGGIAVTLSMHLTRPIQVLISRIKKISANDFSYDPGIEKSHDEIGSIGRVVNEMSQNISRLLRETEEMYEQRKNAEIALLQTQVNPHFLYNTLNSIQWMAEIQKNPGIADMTRSLTNLLRNIAGITGDKITLEEELRLLDDYGAIQSVRFMGIFEMVNTIPREFLSCRIVKLTLQPLVENAIIHGIEPSGSFGTIVLSAREEGPYLCITVEDSGQGMTPEEIAGILSGEHRESGTSFNRIGVANVHTRLQLVYGGDCGLSFESEKGSFTRVTVRIRKEQ</sequence>
<keyword evidence="6" id="KW-0472">Membrane</keyword>
<dbReference type="KEGG" id="bhc:JFL75_08000"/>
<dbReference type="Gene3D" id="3.30.565.10">
    <property type="entry name" value="Histidine kinase-like ATPase, C-terminal domain"/>
    <property type="match status" value="1"/>
</dbReference>
<dbReference type="GO" id="GO:0016020">
    <property type="term" value="C:membrane"/>
    <property type="evidence" value="ECO:0007669"/>
    <property type="project" value="UniProtKB-SubCell"/>
</dbReference>
<evidence type="ECO:0000313" key="9">
    <source>
        <dbReference type="Proteomes" id="UP000595917"/>
    </source>
</evidence>
<keyword evidence="6" id="KW-1133">Transmembrane helix</keyword>
<evidence type="ECO:0000256" key="4">
    <source>
        <dbReference type="ARBA" id="ARBA00022777"/>
    </source>
</evidence>
<dbReference type="PROSITE" id="PS50885">
    <property type="entry name" value="HAMP"/>
    <property type="match status" value="1"/>
</dbReference>
<keyword evidence="6" id="KW-0812">Transmembrane</keyword>
<evidence type="ECO:0000259" key="7">
    <source>
        <dbReference type="PROSITE" id="PS50885"/>
    </source>
</evidence>
<evidence type="ECO:0000256" key="6">
    <source>
        <dbReference type="SAM" id="Phobius"/>
    </source>
</evidence>